<reference evidence="1 2" key="1">
    <citation type="journal article" date="2024" name="Nat. Commun.">
        <title>Phylogenomics reveals the evolutionary origins of lichenization in chlorophyte algae.</title>
        <authorList>
            <person name="Puginier C."/>
            <person name="Libourel C."/>
            <person name="Otte J."/>
            <person name="Skaloud P."/>
            <person name="Haon M."/>
            <person name="Grisel S."/>
            <person name="Petersen M."/>
            <person name="Berrin J.G."/>
            <person name="Delaux P.M."/>
            <person name="Dal Grande F."/>
            <person name="Keller J."/>
        </authorList>
    </citation>
    <scope>NUCLEOTIDE SEQUENCE [LARGE SCALE GENOMIC DNA]</scope>
    <source>
        <strain evidence="1 2">SAG 2145</strain>
    </source>
</reference>
<dbReference type="Proteomes" id="UP001438707">
    <property type="component" value="Unassembled WGS sequence"/>
</dbReference>
<name>A0AAW1RBB3_9CHLO</name>
<keyword evidence="2" id="KW-1185">Reference proteome</keyword>
<accession>A0AAW1RBB3</accession>
<protein>
    <submittedName>
        <fullName evidence="1">Uncharacterized protein</fullName>
    </submittedName>
</protein>
<gene>
    <name evidence="1" type="ORF">WJX74_000601</name>
</gene>
<dbReference type="AlphaFoldDB" id="A0AAW1RBB3"/>
<organism evidence="1 2">
    <name type="scientific">Apatococcus lobatus</name>
    <dbReference type="NCBI Taxonomy" id="904363"/>
    <lineage>
        <taxon>Eukaryota</taxon>
        <taxon>Viridiplantae</taxon>
        <taxon>Chlorophyta</taxon>
        <taxon>core chlorophytes</taxon>
        <taxon>Trebouxiophyceae</taxon>
        <taxon>Chlorellales</taxon>
        <taxon>Chlorellaceae</taxon>
        <taxon>Apatococcus</taxon>
    </lineage>
</organism>
<evidence type="ECO:0000313" key="2">
    <source>
        <dbReference type="Proteomes" id="UP001438707"/>
    </source>
</evidence>
<dbReference type="EMBL" id="JALJOS010000014">
    <property type="protein sequence ID" value="KAK9831029.1"/>
    <property type="molecule type" value="Genomic_DNA"/>
</dbReference>
<comment type="caution">
    <text evidence="1">The sequence shown here is derived from an EMBL/GenBank/DDBJ whole genome shotgun (WGS) entry which is preliminary data.</text>
</comment>
<evidence type="ECO:0000313" key="1">
    <source>
        <dbReference type="EMBL" id="KAK9831029.1"/>
    </source>
</evidence>
<sequence>MCQAVKEANVPPKYYGLMNGGVNQAITGMPTKVYRGVQVNLKPKEAAREAFSDSMLHMTGTINCVVRDQLAEGETMDDQLKFMREKCAAAAELLGLHKKAKEVVPREYIVGNKRVMSEALAADKRARLQQPAAVPALA</sequence>
<proteinExistence type="predicted"/>